<comment type="function">
    <text evidence="10">Cell wall formation.</text>
</comment>
<dbReference type="Gene3D" id="3.30.1490.20">
    <property type="entry name" value="ATP-grasp fold, A domain"/>
    <property type="match status" value="1"/>
</dbReference>
<evidence type="ECO:0000256" key="13">
    <source>
        <dbReference type="PROSITE-ProRule" id="PRU00409"/>
    </source>
</evidence>
<dbReference type="Gene3D" id="3.30.470.20">
    <property type="entry name" value="ATP-grasp fold, B domain"/>
    <property type="match status" value="1"/>
</dbReference>
<protein>
    <recommendedName>
        <fullName evidence="10">D-alanine--D-alanine ligase</fullName>
        <ecNumber evidence="10">6.3.2.4</ecNumber>
    </recommendedName>
    <alternativeName>
        <fullName evidence="10">D-Ala-D-Ala ligase</fullName>
    </alternativeName>
    <alternativeName>
        <fullName evidence="10">D-alanylalanine synthetase</fullName>
    </alternativeName>
</protein>
<dbReference type="Proteomes" id="UP000034611">
    <property type="component" value="Unassembled WGS sequence"/>
</dbReference>
<name>A0A0G1EAW6_9BACT</name>
<dbReference type="PANTHER" id="PTHR23132">
    <property type="entry name" value="D-ALANINE--D-ALANINE LIGASE"/>
    <property type="match status" value="1"/>
</dbReference>
<accession>A0A0G1EAW6</accession>
<dbReference type="PATRIC" id="fig|1618585.3.peg.298"/>
<evidence type="ECO:0000256" key="1">
    <source>
        <dbReference type="ARBA" id="ARBA00004496"/>
    </source>
</evidence>
<dbReference type="InterPro" id="IPR005905">
    <property type="entry name" value="D_ala_D_ala"/>
</dbReference>
<keyword evidence="3 10" id="KW-0963">Cytoplasm</keyword>
<evidence type="ECO:0000256" key="6">
    <source>
        <dbReference type="ARBA" id="ARBA00022840"/>
    </source>
</evidence>
<evidence type="ECO:0000256" key="4">
    <source>
        <dbReference type="ARBA" id="ARBA00022598"/>
    </source>
</evidence>
<dbReference type="GO" id="GO:0005524">
    <property type="term" value="F:ATP binding"/>
    <property type="evidence" value="ECO:0007669"/>
    <property type="project" value="UniProtKB-UniRule"/>
</dbReference>
<dbReference type="PROSITE" id="PS00844">
    <property type="entry name" value="DALA_DALA_LIGASE_2"/>
    <property type="match status" value="1"/>
</dbReference>
<evidence type="ECO:0000256" key="2">
    <source>
        <dbReference type="ARBA" id="ARBA00010871"/>
    </source>
</evidence>
<comment type="similarity">
    <text evidence="2 10">Belongs to the D-alanine--D-alanine ligase family.</text>
</comment>
<dbReference type="InterPro" id="IPR011127">
    <property type="entry name" value="Dala_Dala_lig_N"/>
</dbReference>
<feature type="binding site" evidence="12">
    <location>
        <position position="278"/>
    </location>
    <ligand>
        <name>Mg(2+)</name>
        <dbReference type="ChEBI" id="CHEBI:18420"/>
        <label>1</label>
    </ligand>
</feature>
<dbReference type="InterPro" id="IPR000291">
    <property type="entry name" value="D-Ala_lig_Van_CS"/>
</dbReference>
<comment type="caution">
    <text evidence="15">The sequence shown here is derived from an EMBL/GenBank/DDBJ whole genome shotgun (WGS) entry which is preliminary data.</text>
</comment>
<dbReference type="EMBL" id="LCEY01000025">
    <property type="protein sequence ID" value="KKS80181.1"/>
    <property type="molecule type" value="Genomic_DNA"/>
</dbReference>
<dbReference type="InterPro" id="IPR013815">
    <property type="entry name" value="ATP_grasp_subdomain_1"/>
</dbReference>
<dbReference type="Pfam" id="PF01820">
    <property type="entry name" value="Dala_Dala_lig_N"/>
    <property type="match status" value="1"/>
</dbReference>
<dbReference type="SUPFAM" id="SSF52440">
    <property type="entry name" value="PreATP-grasp domain"/>
    <property type="match status" value="1"/>
</dbReference>
<dbReference type="Gene3D" id="3.40.50.20">
    <property type="match status" value="2"/>
</dbReference>
<comment type="catalytic activity">
    <reaction evidence="10">
        <text>2 D-alanine + ATP = D-alanyl-D-alanine + ADP + phosphate + H(+)</text>
        <dbReference type="Rhea" id="RHEA:11224"/>
        <dbReference type="ChEBI" id="CHEBI:15378"/>
        <dbReference type="ChEBI" id="CHEBI:30616"/>
        <dbReference type="ChEBI" id="CHEBI:43474"/>
        <dbReference type="ChEBI" id="CHEBI:57416"/>
        <dbReference type="ChEBI" id="CHEBI:57822"/>
        <dbReference type="ChEBI" id="CHEBI:456216"/>
        <dbReference type="EC" id="6.3.2.4"/>
    </reaction>
</comment>
<evidence type="ECO:0000313" key="16">
    <source>
        <dbReference type="Proteomes" id="UP000034611"/>
    </source>
</evidence>
<dbReference type="UniPathway" id="UPA00219"/>
<evidence type="ECO:0000256" key="3">
    <source>
        <dbReference type="ARBA" id="ARBA00022490"/>
    </source>
</evidence>
<evidence type="ECO:0000256" key="5">
    <source>
        <dbReference type="ARBA" id="ARBA00022741"/>
    </source>
</evidence>
<dbReference type="NCBIfam" id="TIGR01205">
    <property type="entry name" value="D_ala_D_alaTIGR"/>
    <property type="match status" value="1"/>
</dbReference>
<keyword evidence="8 10" id="KW-0573">Peptidoglycan synthesis</keyword>
<keyword evidence="12" id="KW-0464">Manganese</keyword>
<dbReference type="HAMAP" id="MF_00047">
    <property type="entry name" value="Dala_Dala_lig"/>
    <property type="match status" value="1"/>
</dbReference>
<dbReference type="InterPro" id="IPR011761">
    <property type="entry name" value="ATP-grasp"/>
</dbReference>
<evidence type="ECO:0000256" key="8">
    <source>
        <dbReference type="ARBA" id="ARBA00022984"/>
    </source>
</evidence>
<organism evidence="15 16">
    <name type="scientific">Candidatus Woesebacteria bacterium GW2011_GWC1_43_10b</name>
    <dbReference type="NCBI Taxonomy" id="1618585"/>
    <lineage>
        <taxon>Bacteria</taxon>
        <taxon>Candidatus Woeseibacteriota</taxon>
    </lineage>
</organism>
<dbReference type="GO" id="GO:0005737">
    <property type="term" value="C:cytoplasm"/>
    <property type="evidence" value="ECO:0007669"/>
    <property type="project" value="UniProtKB-SubCell"/>
</dbReference>
<keyword evidence="12" id="KW-0460">Magnesium</keyword>
<evidence type="ECO:0000259" key="14">
    <source>
        <dbReference type="PROSITE" id="PS50975"/>
    </source>
</evidence>
<evidence type="ECO:0000256" key="11">
    <source>
        <dbReference type="PIRSR" id="PIRSR039102-1"/>
    </source>
</evidence>
<proteinExistence type="inferred from homology"/>
<dbReference type="Pfam" id="PF07478">
    <property type="entry name" value="Dala_Dala_lig_C"/>
    <property type="match status" value="1"/>
</dbReference>
<keyword evidence="7 10" id="KW-0133">Cell shape</keyword>
<dbReference type="AlphaFoldDB" id="A0A0G1EAW6"/>
<keyword evidence="12" id="KW-0479">Metal-binding</keyword>
<evidence type="ECO:0000256" key="7">
    <source>
        <dbReference type="ARBA" id="ARBA00022960"/>
    </source>
</evidence>
<dbReference type="PIRSF" id="PIRSF039102">
    <property type="entry name" value="Ddl/VanB"/>
    <property type="match status" value="1"/>
</dbReference>
<dbReference type="PANTHER" id="PTHR23132:SF23">
    <property type="entry name" value="D-ALANINE--D-ALANINE LIGASE B"/>
    <property type="match status" value="1"/>
</dbReference>
<dbReference type="EC" id="6.3.2.4" evidence="10"/>
<reference evidence="15 16" key="1">
    <citation type="journal article" date="2015" name="Nature">
        <title>rRNA introns, odd ribosomes, and small enigmatic genomes across a large radiation of phyla.</title>
        <authorList>
            <person name="Brown C.T."/>
            <person name="Hug L.A."/>
            <person name="Thomas B.C."/>
            <person name="Sharon I."/>
            <person name="Castelle C.J."/>
            <person name="Singh A."/>
            <person name="Wilkins M.J."/>
            <person name="Williams K.H."/>
            <person name="Banfield J.F."/>
        </authorList>
    </citation>
    <scope>NUCLEOTIDE SEQUENCE [LARGE SCALE GENOMIC DNA]</scope>
</reference>
<evidence type="ECO:0000313" key="15">
    <source>
        <dbReference type="EMBL" id="KKS80181.1"/>
    </source>
</evidence>
<dbReference type="InterPro" id="IPR016185">
    <property type="entry name" value="PreATP-grasp_dom_sf"/>
</dbReference>
<feature type="binding site" evidence="12">
    <location>
        <position position="265"/>
    </location>
    <ligand>
        <name>Mg(2+)</name>
        <dbReference type="ChEBI" id="CHEBI:18420"/>
        <label>1</label>
    </ligand>
</feature>
<keyword evidence="9 10" id="KW-0961">Cell wall biogenesis/degradation</keyword>
<evidence type="ECO:0000256" key="9">
    <source>
        <dbReference type="ARBA" id="ARBA00023316"/>
    </source>
</evidence>
<dbReference type="GO" id="GO:0009252">
    <property type="term" value="P:peptidoglycan biosynthetic process"/>
    <property type="evidence" value="ECO:0007669"/>
    <property type="project" value="UniProtKB-UniRule"/>
</dbReference>
<dbReference type="GO" id="GO:0008360">
    <property type="term" value="P:regulation of cell shape"/>
    <property type="evidence" value="ECO:0007669"/>
    <property type="project" value="UniProtKB-KW"/>
</dbReference>
<feature type="active site" evidence="11">
    <location>
        <position position="20"/>
    </location>
</feature>
<keyword evidence="5 13" id="KW-0547">Nucleotide-binding</keyword>
<feature type="binding site" evidence="12">
    <location>
        <position position="278"/>
    </location>
    <ligand>
        <name>Mg(2+)</name>
        <dbReference type="ChEBI" id="CHEBI:18420"/>
        <label>2</label>
    </ligand>
</feature>
<evidence type="ECO:0000256" key="10">
    <source>
        <dbReference type="HAMAP-Rule" id="MF_00047"/>
    </source>
</evidence>
<evidence type="ECO:0000256" key="12">
    <source>
        <dbReference type="PIRSR" id="PIRSR039102-3"/>
    </source>
</evidence>
<dbReference type="SUPFAM" id="SSF56059">
    <property type="entry name" value="Glutathione synthetase ATP-binding domain-like"/>
    <property type="match status" value="1"/>
</dbReference>
<dbReference type="GO" id="GO:0046872">
    <property type="term" value="F:metal ion binding"/>
    <property type="evidence" value="ECO:0007669"/>
    <property type="project" value="UniProtKB-KW"/>
</dbReference>
<sequence>MTMKPRKTRVALLVGGPSSEHDVSLASGRVVHANLDKNKYEVVPVLVSRKGEWPIEPKHLKDMIDVTFIAMHGEYGEDGTVQELLEDLDVPYTGSDFMASALAMKKILAQRLLKSHGILVPSSTVVASHEVANLDHASIYLPAVVKPADKGSSVGVSIVRDIDALSKAIEKALSFSKQVMIERYVLGKELTCAVLDDGMSGVFPLPVTEIIPKGATFFDYDAKYTKGGSEEITPARISAEDTLRAQATAVRAHEALGASGTSRTDMILGEDGGLYVLELNTIPGMTETSLLPQAAIAHGMTLGELFDRIIEAAFIKHAAMARR</sequence>
<dbReference type="GO" id="GO:0071555">
    <property type="term" value="P:cell wall organization"/>
    <property type="evidence" value="ECO:0007669"/>
    <property type="project" value="UniProtKB-KW"/>
</dbReference>
<feature type="domain" description="ATP-grasp" evidence="14">
    <location>
        <begin position="110"/>
        <end position="311"/>
    </location>
</feature>
<comment type="subcellular location">
    <subcellularLocation>
        <location evidence="1 10">Cytoplasm</location>
    </subcellularLocation>
</comment>
<feature type="active site" evidence="11">
    <location>
        <position position="152"/>
    </location>
</feature>
<dbReference type="PROSITE" id="PS50975">
    <property type="entry name" value="ATP_GRASP"/>
    <property type="match status" value="1"/>
</dbReference>
<dbReference type="GO" id="GO:0008716">
    <property type="term" value="F:D-alanine-D-alanine ligase activity"/>
    <property type="evidence" value="ECO:0007669"/>
    <property type="project" value="UniProtKB-UniRule"/>
</dbReference>
<dbReference type="InterPro" id="IPR011095">
    <property type="entry name" value="Dala_Dala_lig_C"/>
</dbReference>
<keyword evidence="6 13" id="KW-0067">ATP-binding</keyword>
<keyword evidence="4 10" id="KW-0436">Ligase</keyword>
<dbReference type="NCBIfam" id="NF002378">
    <property type="entry name" value="PRK01372.1"/>
    <property type="match status" value="1"/>
</dbReference>
<comment type="pathway">
    <text evidence="10">Cell wall biogenesis; peptidoglycan biosynthesis.</text>
</comment>
<gene>
    <name evidence="10" type="primary">ddl</name>
    <name evidence="15" type="ORF">UV56_C0025G0008</name>
</gene>
<comment type="cofactor">
    <cofactor evidence="12">
        <name>Mg(2+)</name>
        <dbReference type="ChEBI" id="CHEBI:18420"/>
    </cofactor>
    <cofactor evidence="12">
        <name>Mn(2+)</name>
        <dbReference type="ChEBI" id="CHEBI:29035"/>
    </cofactor>
    <text evidence="12">Binds 2 magnesium or manganese ions per subunit.</text>
</comment>
<feature type="binding site" evidence="12">
    <location>
        <position position="280"/>
    </location>
    <ligand>
        <name>Mg(2+)</name>
        <dbReference type="ChEBI" id="CHEBI:18420"/>
        <label>2</label>
    </ligand>
</feature>
<feature type="active site" evidence="11">
    <location>
        <position position="289"/>
    </location>
</feature>